<dbReference type="Proteomes" id="UP000029867">
    <property type="component" value="Unassembled WGS sequence"/>
</dbReference>
<comment type="caution">
    <text evidence="2">The sequence shown here is derived from an EMBL/GenBank/DDBJ whole genome shotgun (WGS) entry which is preliminary data.</text>
</comment>
<dbReference type="AlphaFoldDB" id="A0A099NZ28"/>
<evidence type="ECO:0000313" key="5">
    <source>
        <dbReference type="Proteomes" id="UP000189274"/>
    </source>
</evidence>
<reference evidence="3" key="4">
    <citation type="submission" date="2017-01" db="EMBL/GenBank/DDBJ databases">
        <authorList>
            <person name="Mah S.A."/>
            <person name="Swanson W.J."/>
            <person name="Moy G.W."/>
            <person name="Vacquier V.D."/>
        </authorList>
    </citation>
    <scope>NUCLEOTIDE SEQUENCE [LARGE SCALE GENOMIC DNA]</scope>
    <source>
        <strain evidence="3">129</strain>
    </source>
</reference>
<organism evidence="2 4">
    <name type="scientific">Pichia kudriavzevii</name>
    <name type="common">Yeast</name>
    <name type="synonym">Issatchenkia orientalis</name>
    <dbReference type="NCBI Taxonomy" id="4909"/>
    <lineage>
        <taxon>Eukaryota</taxon>
        <taxon>Fungi</taxon>
        <taxon>Dikarya</taxon>
        <taxon>Ascomycota</taxon>
        <taxon>Saccharomycotina</taxon>
        <taxon>Pichiomycetes</taxon>
        <taxon>Pichiales</taxon>
        <taxon>Pichiaceae</taxon>
        <taxon>Pichia</taxon>
    </lineage>
</organism>
<evidence type="ECO:0000313" key="2">
    <source>
        <dbReference type="EMBL" id="KGK37284.1"/>
    </source>
</evidence>
<name>A0A099NZ28_PICKU</name>
<dbReference type="VEuPathDB" id="FungiDB:C5L36_0A06500"/>
<feature type="region of interest" description="Disordered" evidence="1">
    <location>
        <begin position="170"/>
        <end position="189"/>
    </location>
</feature>
<dbReference type="Gene3D" id="3.40.30.10">
    <property type="entry name" value="Glutaredoxin"/>
    <property type="match status" value="1"/>
</dbReference>
<reference evidence="4" key="1">
    <citation type="journal article" date="2014" name="Microb. Cell Fact.">
        <title>Exploiting Issatchenkia orientalis SD108 for succinic acid production.</title>
        <authorList>
            <person name="Xiao H."/>
            <person name="Shao Z."/>
            <person name="Jiang Y."/>
            <person name="Dole S."/>
            <person name="Zhao H."/>
        </authorList>
    </citation>
    <scope>NUCLEOTIDE SEQUENCE [LARGE SCALE GENOMIC DNA]</scope>
    <source>
        <strain evidence="4">SD108</strain>
    </source>
</reference>
<evidence type="ECO:0000313" key="3">
    <source>
        <dbReference type="EMBL" id="ONH71716.1"/>
    </source>
</evidence>
<sequence length="189" mass="21667">MSYGDGDSDDELFEKLEAELDQDGTFDYYKSQKIQELHSEIQRRNNLTNNLVFPESERQLLDRVSHSTSKYLVVFVNETFQSSIYLTHALKETIENSDGSYTVYIINAEKSPFLSTKLRIKTLPTIVAFVNGKRMGIKVGLDGLLNDRLDVSTVSPEKLASLCRQFFQGGRHRNEEDEDNDNDKDNDKD</sequence>
<reference evidence="2" key="2">
    <citation type="submission" date="2014-08" db="EMBL/GenBank/DDBJ databases">
        <title>Exploiting Issatchenkia orientalis SD108 for Succinic Acid Production.</title>
        <authorList>
            <person name="Xiao H."/>
            <person name="Shao Z."/>
            <person name="Jiang Y."/>
            <person name="Dole S."/>
            <person name="Zhao H."/>
        </authorList>
    </citation>
    <scope>NUCLEOTIDE SEQUENCE [LARGE SCALE GENOMIC DNA]</scope>
    <source>
        <strain evidence="2">SD108</strain>
    </source>
</reference>
<proteinExistence type="predicted"/>
<dbReference type="EMBL" id="MQVM01000029">
    <property type="protein sequence ID" value="ONH71716.1"/>
    <property type="molecule type" value="Genomic_DNA"/>
</dbReference>
<evidence type="ECO:0000313" key="4">
    <source>
        <dbReference type="Proteomes" id="UP000029867"/>
    </source>
</evidence>
<protein>
    <submittedName>
        <fullName evidence="3">Phosducin-like protein 1</fullName>
    </submittedName>
</protein>
<gene>
    <name evidence="3" type="ORF">BOH78_4301</name>
    <name evidence="2" type="ORF">JL09_g3562</name>
</gene>
<dbReference type="InterPro" id="IPR036249">
    <property type="entry name" value="Thioredoxin-like_sf"/>
</dbReference>
<dbReference type="EMBL" id="JQFK01000040">
    <property type="protein sequence ID" value="KGK37284.1"/>
    <property type="molecule type" value="Genomic_DNA"/>
</dbReference>
<dbReference type="SUPFAM" id="SSF52833">
    <property type="entry name" value="Thioredoxin-like"/>
    <property type="match status" value="1"/>
</dbReference>
<evidence type="ECO:0000256" key="1">
    <source>
        <dbReference type="SAM" id="MobiDB-lite"/>
    </source>
</evidence>
<dbReference type="PANTHER" id="PTHR21148">
    <property type="entry name" value="THIOREDOXIN DOMAIN-CONTAINING PROTEIN 9"/>
    <property type="match status" value="1"/>
</dbReference>
<reference evidence="5" key="3">
    <citation type="journal article" date="2017" name="Genome Announc.">
        <title>Genome sequences of Cyberlindnera fabianii 65, Pichia kudriavzevii 129, and Saccharomyces cerevisiae 131 isolated from fermented masau fruits in Zimbabwe.</title>
        <authorList>
            <person name="van Rijswijck I.M.H."/>
            <person name="Derks M.F.L."/>
            <person name="Abee T."/>
            <person name="de Ridder D."/>
            <person name="Smid E.J."/>
        </authorList>
    </citation>
    <scope>NUCLEOTIDE SEQUENCE [LARGE SCALE GENOMIC DNA]</scope>
    <source>
        <strain evidence="5">129</strain>
    </source>
</reference>
<dbReference type="Proteomes" id="UP000189274">
    <property type="component" value="Unassembled WGS sequence"/>
</dbReference>
<dbReference type="HOGENOM" id="CLU_1434627_0_0_1"/>
<accession>A0A099NZ28</accession>